<keyword evidence="7" id="KW-1185">Reference proteome</keyword>
<accession>A0A814FXX8</accession>
<name>A0A814FXX8_9BILA</name>
<dbReference type="OrthoDB" id="5141738at2759"/>
<feature type="transmembrane region" description="Helical" evidence="5">
    <location>
        <begin position="388"/>
        <end position="407"/>
    </location>
</feature>
<reference evidence="6" key="1">
    <citation type="submission" date="2021-02" db="EMBL/GenBank/DDBJ databases">
        <authorList>
            <person name="Nowell W R."/>
        </authorList>
    </citation>
    <scope>NUCLEOTIDE SEQUENCE</scope>
    <source>
        <strain evidence="6">Ploen Becks lab</strain>
    </source>
</reference>
<evidence type="ECO:0000313" key="7">
    <source>
        <dbReference type="Proteomes" id="UP000663879"/>
    </source>
</evidence>
<evidence type="ECO:0000313" key="6">
    <source>
        <dbReference type="EMBL" id="CAF0986427.1"/>
    </source>
</evidence>
<dbReference type="PANTHER" id="PTHR24064">
    <property type="entry name" value="SOLUTE CARRIER FAMILY 22 MEMBER"/>
    <property type="match status" value="1"/>
</dbReference>
<dbReference type="PROSITE" id="PS51257">
    <property type="entry name" value="PROKAR_LIPOPROTEIN"/>
    <property type="match status" value="1"/>
</dbReference>
<feature type="transmembrane region" description="Helical" evidence="5">
    <location>
        <begin position="360"/>
        <end position="381"/>
    </location>
</feature>
<evidence type="ECO:0000256" key="1">
    <source>
        <dbReference type="ARBA" id="ARBA00004141"/>
    </source>
</evidence>
<comment type="caution">
    <text evidence="6">The sequence shown here is derived from an EMBL/GenBank/DDBJ whole genome shotgun (WGS) entry which is preliminary data.</text>
</comment>
<comment type="subcellular location">
    <subcellularLocation>
        <location evidence="1">Membrane</location>
        <topology evidence="1">Multi-pass membrane protein</topology>
    </subcellularLocation>
</comment>
<dbReference type="GO" id="GO:0016020">
    <property type="term" value="C:membrane"/>
    <property type="evidence" value="ECO:0007669"/>
    <property type="project" value="UniProtKB-SubCell"/>
</dbReference>
<dbReference type="Gene3D" id="1.20.1250.20">
    <property type="entry name" value="MFS general substrate transporter like domains"/>
    <property type="match status" value="1"/>
</dbReference>
<feature type="transmembrane region" description="Helical" evidence="5">
    <location>
        <begin position="413"/>
        <end position="436"/>
    </location>
</feature>
<dbReference type="Proteomes" id="UP000663879">
    <property type="component" value="Unassembled WGS sequence"/>
</dbReference>
<organism evidence="6 7">
    <name type="scientific">Brachionus calyciflorus</name>
    <dbReference type="NCBI Taxonomy" id="104777"/>
    <lineage>
        <taxon>Eukaryota</taxon>
        <taxon>Metazoa</taxon>
        <taxon>Spiralia</taxon>
        <taxon>Gnathifera</taxon>
        <taxon>Rotifera</taxon>
        <taxon>Eurotatoria</taxon>
        <taxon>Monogononta</taxon>
        <taxon>Pseudotrocha</taxon>
        <taxon>Ploima</taxon>
        <taxon>Brachionidae</taxon>
        <taxon>Brachionus</taxon>
    </lineage>
</organism>
<sequence length="515" mass="58600">MNIDKKIDQVYQEVGEFSTYQIVIVFLVSCSAFVLSNADYSYNIFIGATPDFRCKIQGFKNDTYEIINNEHEKLINKYIPPKMSETSVREIYDTCHLKYNPNENSRDLWNFDFNDTSVFELRKCTEYVYSKLYYKTTTTSHLDGLPNETIQKIVEPYGLRYGRKSVSYAFILASSACYIILSILLNIKSINQQAQLWLFGILRVITGRVSTFYPIATVLVFGYLVREYNNLIICYTTLITIFVLYFWYIPESPRWLLLNKKTEEAIKIFEKIAKSNNKDLKECSILNELKANINESIDNKDIANAKSLSKSDSIRQFFGYFIKDKLILLRSLTLVLNWTTNNLIYYGVGLNTSDLAGNPFSNFAISISLELIAGILCQFAFTILGRKLPCILGMVVAGLALIITGFIPSNLPVLLTVLALIAKFAISFPFNGMMIITSELHPTVIRNTVVSFCTTISQIGSIIAPQLYLLGELYFFPLPFIIFGVFALISAVLIVFLVPETKGRVLPDKIEDYIQ</sequence>
<evidence type="ECO:0000256" key="3">
    <source>
        <dbReference type="ARBA" id="ARBA00022989"/>
    </source>
</evidence>
<dbReference type="EMBL" id="CAJNOC010003525">
    <property type="protein sequence ID" value="CAF0986427.1"/>
    <property type="molecule type" value="Genomic_DNA"/>
</dbReference>
<gene>
    <name evidence="6" type="ORF">OXX778_LOCUS15692</name>
</gene>
<evidence type="ECO:0000256" key="5">
    <source>
        <dbReference type="SAM" id="Phobius"/>
    </source>
</evidence>
<dbReference type="SUPFAM" id="SSF103473">
    <property type="entry name" value="MFS general substrate transporter"/>
    <property type="match status" value="1"/>
</dbReference>
<dbReference type="InterPro" id="IPR005828">
    <property type="entry name" value="MFS_sugar_transport-like"/>
</dbReference>
<proteinExistence type="predicted"/>
<feature type="transmembrane region" description="Helical" evidence="5">
    <location>
        <begin position="327"/>
        <end position="348"/>
    </location>
</feature>
<keyword evidence="3 5" id="KW-1133">Transmembrane helix</keyword>
<dbReference type="Pfam" id="PF00083">
    <property type="entry name" value="Sugar_tr"/>
    <property type="match status" value="1"/>
</dbReference>
<feature type="transmembrane region" description="Helical" evidence="5">
    <location>
        <begin position="230"/>
        <end position="249"/>
    </location>
</feature>
<feature type="transmembrane region" description="Helical" evidence="5">
    <location>
        <begin position="20"/>
        <end position="38"/>
    </location>
</feature>
<feature type="transmembrane region" description="Helical" evidence="5">
    <location>
        <begin position="197"/>
        <end position="224"/>
    </location>
</feature>
<keyword evidence="2 5" id="KW-0812">Transmembrane</keyword>
<evidence type="ECO:0000256" key="4">
    <source>
        <dbReference type="ARBA" id="ARBA00023136"/>
    </source>
</evidence>
<feature type="transmembrane region" description="Helical" evidence="5">
    <location>
        <begin position="166"/>
        <end position="185"/>
    </location>
</feature>
<feature type="transmembrane region" description="Helical" evidence="5">
    <location>
        <begin position="448"/>
        <end position="468"/>
    </location>
</feature>
<evidence type="ECO:0000256" key="2">
    <source>
        <dbReference type="ARBA" id="ARBA00022692"/>
    </source>
</evidence>
<protein>
    <submittedName>
        <fullName evidence="6">Uncharacterized protein</fullName>
    </submittedName>
</protein>
<feature type="transmembrane region" description="Helical" evidence="5">
    <location>
        <begin position="474"/>
        <end position="498"/>
    </location>
</feature>
<dbReference type="AlphaFoldDB" id="A0A814FXX8"/>
<dbReference type="InterPro" id="IPR036259">
    <property type="entry name" value="MFS_trans_sf"/>
</dbReference>
<keyword evidence="4 5" id="KW-0472">Membrane</keyword>
<dbReference type="GO" id="GO:0022857">
    <property type="term" value="F:transmembrane transporter activity"/>
    <property type="evidence" value="ECO:0007669"/>
    <property type="project" value="InterPro"/>
</dbReference>